<dbReference type="AlphaFoldDB" id="A0A9P0G7F5"/>
<dbReference type="Proteomes" id="UP001153636">
    <property type="component" value="Chromosome 13"/>
</dbReference>
<evidence type="ECO:0000313" key="3">
    <source>
        <dbReference type="Proteomes" id="UP001153636"/>
    </source>
</evidence>
<keyword evidence="3" id="KW-1185">Reference proteome</keyword>
<protein>
    <recommendedName>
        <fullName evidence="4">VWFC domain-containing protein</fullName>
    </recommendedName>
</protein>
<dbReference type="EMBL" id="OV651825">
    <property type="protein sequence ID" value="CAH1102693.1"/>
    <property type="molecule type" value="Genomic_DNA"/>
</dbReference>
<organism evidence="2 3">
    <name type="scientific">Psylliodes chrysocephalus</name>
    <dbReference type="NCBI Taxonomy" id="3402493"/>
    <lineage>
        <taxon>Eukaryota</taxon>
        <taxon>Metazoa</taxon>
        <taxon>Ecdysozoa</taxon>
        <taxon>Arthropoda</taxon>
        <taxon>Hexapoda</taxon>
        <taxon>Insecta</taxon>
        <taxon>Pterygota</taxon>
        <taxon>Neoptera</taxon>
        <taxon>Endopterygota</taxon>
        <taxon>Coleoptera</taxon>
        <taxon>Polyphaga</taxon>
        <taxon>Cucujiformia</taxon>
        <taxon>Chrysomeloidea</taxon>
        <taxon>Chrysomelidae</taxon>
        <taxon>Galerucinae</taxon>
        <taxon>Alticini</taxon>
        <taxon>Psylliodes</taxon>
    </lineage>
</organism>
<reference evidence="2" key="1">
    <citation type="submission" date="2022-01" db="EMBL/GenBank/DDBJ databases">
        <authorList>
            <person name="King R."/>
        </authorList>
    </citation>
    <scope>NUCLEOTIDE SEQUENCE</scope>
</reference>
<name>A0A9P0G7F5_9CUCU</name>
<gene>
    <name evidence="2" type="ORF">PSYICH_LOCUS3901</name>
</gene>
<accession>A0A9P0G7F5</accession>
<proteinExistence type="predicted"/>
<dbReference type="OrthoDB" id="365605at2759"/>
<feature type="signal peptide" evidence="1">
    <location>
        <begin position="1"/>
        <end position="20"/>
    </location>
</feature>
<evidence type="ECO:0008006" key="4">
    <source>
        <dbReference type="Google" id="ProtNLM"/>
    </source>
</evidence>
<evidence type="ECO:0000313" key="2">
    <source>
        <dbReference type="EMBL" id="CAH1102693.1"/>
    </source>
</evidence>
<sequence>MKMRFFFITFLMFLFTLTYAEEENCDYHGHLIYEDLGCKPVTKDGHACPVEYKCNFEVKNNTCTFRGRSVQPYEKLTDDDTYAACIIGCYCQSTNKFECAELDCPEWLGESVTFGCYRKYELGKCCSEGEICPTESTPTAECKTTGGKYVEGEKYYPANTCLECVCNKGYEGKNESPFCRKQMCAVEVDHSKEVHKYCAPHYDGTDSKALCCPSGWVCPSNNDKVLPANPEATVSDLKCRYGDKILKLGERIQGQYRAFDNSLNDSQCECIVPPLMTCRDVPKITPTPTITTPSLIIKHIPN</sequence>
<feature type="chain" id="PRO_5040497268" description="VWFC domain-containing protein" evidence="1">
    <location>
        <begin position="21"/>
        <end position="302"/>
    </location>
</feature>
<evidence type="ECO:0000256" key="1">
    <source>
        <dbReference type="SAM" id="SignalP"/>
    </source>
</evidence>
<keyword evidence="1" id="KW-0732">Signal</keyword>